<dbReference type="PANTHER" id="PTHR11351:SF31">
    <property type="entry name" value="DESATURASE 1, ISOFORM A-RELATED"/>
    <property type="match status" value="1"/>
</dbReference>
<evidence type="ECO:0000256" key="5">
    <source>
        <dbReference type="ARBA" id="ARBA00022832"/>
    </source>
</evidence>
<evidence type="ECO:0000259" key="14">
    <source>
        <dbReference type="Pfam" id="PF00487"/>
    </source>
</evidence>
<keyword evidence="7" id="KW-0560">Oxidoreductase</keyword>
<evidence type="ECO:0000256" key="1">
    <source>
        <dbReference type="ARBA" id="ARBA00004141"/>
    </source>
</evidence>
<accession>A0ABP8HKJ0</accession>
<dbReference type="Pfam" id="PF00487">
    <property type="entry name" value="FA_desaturase"/>
    <property type="match status" value="1"/>
</dbReference>
<evidence type="ECO:0000256" key="11">
    <source>
        <dbReference type="ARBA" id="ARBA00023160"/>
    </source>
</evidence>
<keyword evidence="16" id="KW-1185">Reference proteome</keyword>
<evidence type="ECO:0000256" key="4">
    <source>
        <dbReference type="ARBA" id="ARBA00022692"/>
    </source>
</evidence>
<keyword evidence="9" id="KW-0443">Lipid metabolism</keyword>
<reference evidence="16" key="1">
    <citation type="journal article" date="2019" name="Int. J. Syst. Evol. Microbiol.">
        <title>The Global Catalogue of Microorganisms (GCM) 10K type strain sequencing project: providing services to taxonomists for standard genome sequencing and annotation.</title>
        <authorList>
            <consortium name="The Broad Institute Genomics Platform"/>
            <consortium name="The Broad Institute Genome Sequencing Center for Infectious Disease"/>
            <person name="Wu L."/>
            <person name="Ma J."/>
        </authorList>
    </citation>
    <scope>NUCLEOTIDE SEQUENCE [LARGE SCALE GENOMIC DNA]</scope>
    <source>
        <strain evidence="16">JCM 17919</strain>
    </source>
</reference>
<proteinExistence type="inferred from homology"/>
<keyword evidence="8" id="KW-0408">Iron</keyword>
<dbReference type="RefSeq" id="WP_345257471.1">
    <property type="nucleotide sequence ID" value="NZ_BAABGY010000014.1"/>
</dbReference>
<evidence type="ECO:0000256" key="7">
    <source>
        <dbReference type="ARBA" id="ARBA00023002"/>
    </source>
</evidence>
<organism evidence="15 16">
    <name type="scientific">Flaviaesturariibacter amylovorans</name>
    <dbReference type="NCBI Taxonomy" id="1084520"/>
    <lineage>
        <taxon>Bacteria</taxon>
        <taxon>Pseudomonadati</taxon>
        <taxon>Bacteroidota</taxon>
        <taxon>Chitinophagia</taxon>
        <taxon>Chitinophagales</taxon>
        <taxon>Chitinophagaceae</taxon>
        <taxon>Flaviaestuariibacter</taxon>
    </lineage>
</organism>
<keyword evidence="10 13" id="KW-0472">Membrane</keyword>
<keyword evidence="5" id="KW-0276">Fatty acid metabolism</keyword>
<protein>
    <recommendedName>
        <fullName evidence="14">Fatty acid desaturase domain-containing protein</fullName>
    </recommendedName>
</protein>
<feature type="transmembrane region" description="Helical" evidence="13">
    <location>
        <begin position="225"/>
        <end position="247"/>
    </location>
</feature>
<evidence type="ECO:0000256" key="12">
    <source>
        <dbReference type="SAM" id="MobiDB-lite"/>
    </source>
</evidence>
<evidence type="ECO:0000313" key="16">
    <source>
        <dbReference type="Proteomes" id="UP001501725"/>
    </source>
</evidence>
<keyword evidence="3" id="KW-0444">Lipid biosynthesis</keyword>
<dbReference type="InterPro" id="IPR005804">
    <property type="entry name" value="FA_desaturase_dom"/>
</dbReference>
<evidence type="ECO:0000256" key="3">
    <source>
        <dbReference type="ARBA" id="ARBA00022516"/>
    </source>
</evidence>
<feature type="domain" description="Fatty acid desaturase" evidence="14">
    <location>
        <begin position="75"/>
        <end position="296"/>
    </location>
</feature>
<comment type="caution">
    <text evidence="15">The sequence shown here is derived from an EMBL/GenBank/DDBJ whole genome shotgun (WGS) entry which is preliminary data.</text>
</comment>
<feature type="transmembrane region" description="Helical" evidence="13">
    <location>
        <begin position="49"/>
        <end position="70"/>
    </location>
</feature>
<feature type="region of interest" description="Disordered" evidence="12">
    <location>
        <begin position="350"/>
        <end position="377"/>
    </location>
</feature>
<gene>
    <name evidence="15" type="ORF">GCM10023184_38290</name>
</gene>
<evidence type="ECO:0000256" key="10">
    <source>
        <dbReference type="ARBA" id="ARBA00023136"/>
    </source>
</evidence>
<dbReference type="Proteomes" id="UP001501725">
    <property type="component" value="Unassembled WGS sequence"/>
</dbReference>
<evidence type="ECO:0000256" key="2">
    <source>
        <dbReference type="ARBA" id="ARBA00008749"/>
    </source>
</evidence>
<sequence>MSKNVFIDNLLETPSYGWQDAEGRLIIPTTKQLWAEAARRINIFRTRKNWISAISVIMMICMIPFAVAFGANYFSWPLAIGAVAYGMVVMGTHGTIWFHRYCTHRAYTFRHPIVRILTQHLVIKTFPEEMYVISHHVHHVKSDLPGDPYNPQGGLMYCMLSETNHHSINKNLCEAHYAKAARFMQHTGVQINSYEQYKRWASIATPQYTVFTWLINWAFWYTAFYFIGGHALATALFSGALLWYIGVRAFNYTGHGKGEVKHKDGIDFDRSNLSINQSRPGLLAGEWHNNHHLYPGSARAGFLKGQLDLAWLYIYSLYKLKLVSSYKDSKAEFLRKYALKGHARDMKPLSGTAYTRAQLEEEGRRLEEESRKLEERA</sequence>
<feature type="transmembrane region" description="Helical" evidence="13">
    <location>
        <begin position="76"/>
        <end position="98"/>
    </location>
</feature>
<keyword evidence="4 13" id="KW-0812">Transmembrane</keyword>
<evidence type="ECO:0000256" key="8">
    <source>
        <dbReference type="ARBA" id="ARBA00023004"/>
    </source>
</evidence>
<evidence type="ECO:0000256" key="6">
    <source>
        <dbReference type="ARBA" id="ARBA00022989"/>
    </source>
</evidence>
<dbReference type="EMBL" id="BAABGY010000014">
    <property type="protein sequence ID" value="GAA4340524.1"/>
    <property type="molecule type" value="Genomic_DNA"/>
</dbReference>
<feature type="transmembrane region" description="Helical" evidence="13">
    <location>
        <begin position="200"/>
        <end position="219"/>
    </location>
</feature>
<dbReference type="InterPro" id="IPR015876">
    <property type="entry name" value="Acyl-CoA_DS"/>
</dbReference>
<comment type="similarity">
    <text evidence="2">Belongs to the fatty acid desaturase type 2 family.</text>
</comment>
<comment type="subcellular location">
    <subcellularLocation>
        <location evidence="1">Membrane</location>
        <topology evidence="1">Multi-pass membrane protein</topology>
    </subcellularLocation>
</comment>
<evidence type="ECO:0000256" key="13">
    <source>
        <dbReference type="SAM" id="Phobius"/>
    </source>
</evidence>
<dbReference type="PANTHER" id="PTHR11351">
    <property type="entry name" value="ACYL-COA DESATURASE"/>
    <property type="match status" value="1"/>
</dbReference>
<evidence type="ECO:0000256" key="9">
    <source>
        <dbReference type="ARBA" id="ARBA00023098"/>
    </source>
</evidence>
<keyword evidence="11" id="KW-0275">Fatty acid biosynthesis</keyword>
<name>A0ABP8HKJ0_9BACT</name>
<feature type="compositionally biased region" description="Basic and acidic residues" evidence="12">
    <location>
        <begin position="358"/>
        <end position="377"/>
    </location>
</feature>
<evidence type="ECO:0000313" key="15">
    <source>
        <dbReference type="EMBL" id="GAA4340524.1"/>
    </source>
</evidence>
<keyword evidence="6 13" id="KW-1133">Transmembrane helix</keyword>